<organism evidence="3 4">
    <name type="scientific">Candidatus Mediterraneibacter faecigallinarum</name>
    <dbReference type="NCBI Taxonomy" id="2838669"/>
    <lineage>
        <taxon>Bacteria</taxon>
        <taxon>Bacillati</taxon>
        <taxon>Bacillota</taxon>
        <taxon>Clostridia</taxon>
        <taxon>Lachnospirales</taxon>
        <taxon>Lachnospiraceae</taxon>
        <taxon>Mediterraneibacter</taxon>
    </lineage>
</organism>
<feature type="compositionally biased region" description="Basic and acidic residues" evidence="1">
    <location>
        <begin position="71"/>
        <end position="87"/>
    </location>
</feature>
<evidence type="ECO:0000313" key="3">
    <source>
        <dbReference type="EMBL" id="HJC37948.1"/>
    </source>
</evidence>
<feature type="transmembrane region" description="Helical" evidence="2">
    <location>
        <begin position="338"/>
        <end position="360"/>
    </location>
</feature>
<feature type="transmembrane region" description="Helical" evidence="2">
    <location>
        <begin position="285"/>
        <end position="306"/>
    </location>
</feature>
<sequence>MKCPICGKDVELQKKQIGTDENGEPIFNEYAVCRDCRKQWNLDKQRAKKMAAKKAAAGQSEDSAKKAPQRTAEDAAPKKKPSEEAAAKKRAAADGAAPRKRSAGEAASGKRPADGTVRRRPKPADGAPKSTAEDSDTPAKKPVKKRVVRREAPAEGEAQQYGNIPPENVRVKREKAARRGYEDMLATDPEHKPLKKKKAVIDDIDTDENESVKSESARQTAEAKAAPKVPEPEVDDYDDDDYDYEDEARFRPGRIFLGIISLLGFGFFIYRGFVTGLSSTGDNASAGMTYIILALCLLVSALLYLIMQNKSTVFAFLLPMIFYIGTGVFAFLRRGDSMELFIAAIACAVLAVLSLILAILSRGGNDYDDDDYEDAFEDEHDN</sequence>
<accession>A0A9D2SW46</accession>
<keyword evidence="2" id="KW-0812">Transmembrane</keyword>
<gene>
    <name evidence="3" type="ORF">H9757_02630</name>
</gene>
<comment type="caution">
    <text evidence="3">The sequence shown here is derived from an EMBL/GenBank/DDBJ whole genome shotgun (WGS) entry which is preliminary data.</text>
</comment>
<evidence type="ECO:0000256" key="2">
    <source>
        <dbReference type="SAM" id="Phobius"/>
    </source>
</evidence>
<feature type="transmembrane region" description="Helical" evidence="2">
    <location>
        <begin position="313"/>
        <end position="332"/>
    </location>
</feature>
<keyword evidence="2" id="KW-1133">Transmembrane helix</keyword>
<dbReference type="AlphaFoldDB" id="A0A9D2SW46"/>
<feature type="region of interest" description="Disordered" evidence="1">
    <location>
        <begin position="44"/>
        <end position="240"/>
    </location>
</feature>
<evidence type="ECO:0000256" key="1">
    <source>
        <dbReference type="SAM" id="MobiDB-lite"/>
    </source>
</evidence>
<reference evidence="3" key="1">
    <citation type="journal article" date="2021" name="PeerJ">
        <title>Extensive microbial diversity within the chicken gut microbiome revealed by metagenomics and culture.</title>
        <authorList>
            <person name="Gilroy R."/>
            <person name="Ravi A."/>
            <person name="Getino M."/>
            <person name="Pursley I."/>
            <person name="Horton D.L."/>
            <person name="Alikhan N.F."/>
            <person name="Baker D."/>
            <person name="Gharbi K."/>
            <person name="Hall N."/>
            <person name="Watson M."/>
            <person name="Adriaenssens E.M."/>
            <person name="Foster-Nyarko E."/>
            <person name="Jarju S."/>
            <person name="Secka A."/>
            <person name="Antonio M."/>
            <person name="Oren A."/>
            <person name="Chaudhuri R.R."/>
            <person name="La Ragione R."/>
            <person name="Hildebrand F."/>
            <person name="Pallen M.J."/>
        </authorList>
    </citation>
    <scope>NUCLEOTIDE SEQUENCE</scope>
    <source>
        <strain evidence="3">ChiGjej1B1-1692</strain>
    </source>
</reference>
<feature type="transmembrane region" description="Helical" evidence="2">
    <location>
        <begin position="255"/>
        <end position="273"/>
    </location>
</feature>
<name>A0A9D2SW46_9FIRM</name>
<reference evidence="3" key="2">
    <citation type="submission" date="2021-04" db="EMBL/GenBank/DDBJ databases">
        <authorList>
            <person name="Gilroy R."/>
        </authorList>
    </citation>
    <scope>NUCLEOTIDE SEQUENCE</scope>
    <source>
        <strain evidence="3">ChiGjej1B1-1692</strain>
    </source>
</reference>
<protein>
    <submittedName>
        <fullName evidence="3">Uncharacterized protein</fullName>
    </submittedName>
</protein>
<evidence type="ECO:0000313" key="4">
    <source>
        <dbReference type="Proteomes" id="UP000823894"/>
    </source>
</evidence>
<feature type="compositionally biased region" description="Basic and acidic residues" evidence="1">
    <location>
        <begin position="177"/>
        <end position="192"/>
    </location>
</feature>
<proteinExistence type="predicted"/>
<dbReference type="Proteomes" id="UP000823894">
    <property type="component" value="Unassembled WGS sequence"/>
</dbReference>
<keyword evidence="2" id="KW-0472">Membrane</keyword>
<dbReference type="EMBL" id="DWWK01000033">
    <property type="protein sequence ID" value="HJC37948.1"/>
    <property type="molecule type" value="Genomic_DNA"/>
</dbReference>